<proteinExistence type="predicted"/>
<dbReference type="Gene3D" id="1.25.70.10">
    <property type="entry name" value="Transcription termination factor 3, mitochondrial"/>
    <property type="match status" value="1"/>
</dbReference>
<protein>
    <submittedName>
        <fullName evidence="1">Uncharacterized protein</fullName>
    </submittedName>
</protein>
<comment type="caution">
    <text evidence="1">The sequence shown here is derived from an EMBL/GenBank/DDBJ whole genome shotgun (WGS) entry which is preliminary data.</text>
</comment>
<evidence type="ECO:0000313" key="2">
    <source>
        <dbReference type="Proteomes" id="UP000235965"/>
    </source>
</evidence>
<dbReference type="InterPro" id="IPR038538">
    <property type="entry name" value="MTERF_sf"/>
</dbReference>
<evidence type="ECO:0000313" key="1">
    <source>
        <dbReference type="EMBL" id="PNF20173.1"/>
    </source>
</evidence>
<gene>
    <name evidence="1" type="ORF">B7P43_G17217</name>
</gene>
<dbReference type="AlphaFoldDB" id="A0A2J7PV13"/>
<name>A0A2J7PV13_9NEOP</name>
<accession>A0A2J7PV13</accession>
<dbReference type="OrthoDB" id="9991972at2759"/>
<organism evidence="1 2">
    <name type="scientific">Cryptotermes secundus</name>
    <dbReference type="NCBI Taxonomy" id="105785"/>
    <lineage>
        <taxon>Eukaryota</taxon>
        <taxon>Metazoa</taxon>
        <taxon>Ecdysozoa</taxon>
        <taxon>Arthropoda</taxon>
        <taxon>Hexapoda</taxon>
        <taxon>Insecta</taxon>
        <taxon>Pterygota</taxon>
        <taxon>Neoptera</taxon>
        <taxon>Polyneoptera</taxon>
        <taxon>Dictyoptera</taxon>
        <taxon>Blattodea</taxon>
        <taxon>Blattoidea</taxon>
        <taxon>Termitoidae</taxon>
        <taxon>Kalotermitidae</taxon>
        <taxon>Cryptotermitinae</taxon>
        <taxon>Cryptotermes</taxon>
    </lineage>
</organism>
<dbReference type="STRING" id="105785.A0A2J7PV13"/>
<sequence length="225" mass="26530">MHSPRRAAVVFLGWRRTCSCQNRTNDTKWKDRILGYSSMMGTESHSSYCRAVRNSSEQHTADRLYDSREVSLLEMTMKEGVTRNDVINDLDILPDLLNRSPLQWENCFKELKLHGYAQRYCLSMVAAYPYLFILVENNEFILSMAHWMDCQLGYDNVLDLLAACCHNVAKLRQICPRVLFVNWEDVEIKLDYVEHMFNHSLDEIQTRHIFLQRFVSCTDVMLLRY</sequence>
<keyword evidence="2" id="KW-1185">Reference proteome</keyword>
<dbReference type="FunCoup" id="A0A2J7PV13">
    <property type="interactions" value="11"/>
</dbReference>
<dbReference type="InParanoid" id="A0A2J7PV13"/>
<dbReference type="Proteomes" id="UP000235965">
    <property type="component" value="Unassembled WGS sequence"/>
</dbReference>
<dbReference type="EMBL" id="NEVH01021001">
    <property type="protein sequence ID" value="PNF20173.1"/>
    <property type="molecule type" value="Genomic_DNA"/>
</dbReference>
<reference evidence="1 2" key="1">
    <citation type="submission" date="2017-12" db="EMBL/GenBank/DDBJ databases">
        <title>Hemimetabolous genomes reveal molecular basis of termite eusociality.</title>
        <authorList>
            <person name="Harrison M.C."/>
            <person name="Jongepier E."/>
            <person name="Robertson H.M."/>
            <person name="Arning N."/>
            <person name="Bitard-Feildel T."/>
            <person name="Chao H."/>
            <person name="Childers C.P."/>
            <person name="Dinh H."/>
            <person name="Doddapaneni H."/>
            <person name="Dugan S."/>
            <person name="Gowin J."/>
            <person name="Greiner C."/>
            <person name="Han Y."/>
            <person name="Hu H."/>
            <person name="Hughes D.S.T."/>
            <person name="Huylmans A.-K."/>
            <person name="Kemena C."/>
            <person name="Kremer L.P.M."/>
            <person name="Lee S.L."/>
            <person name="Lopez-Ezquerra A."/>
            <person name="Mallet L."/>
            <person name="Monroy-Kuhn J.M."/>
            <person name="Moser A."/>
            <person name="Murali S.C."/>
            <person name="Muzny D.M."/>
            <person name="Otani S."/>
            <person name="Piulachs M.-D."/>
            <person name="Poelchau M."/>
            <person name="Qu J."/>
            <person name="Schaub F."/>
            <person name="Wada-Katsumata A."/>
            <person name="Worley K.C."/>
            <person name="Xie Q."/>
            <person name="Ylla G."/>
            <person name="Poulsen M."/>
            <person name="Gibbs R.A."/>
            <person name="Schal C."/>
            <person name="Richards S."/>
            <person name="Belles X."/>
            <person name="Korb J."/>
            <person name="Bornberg-Bauer E."/>
        </authorList>
    </citation>
    <scope>NUCLEOTIDE SEQUENCE [LARGE SCALE GENOMIC DNA]</scope>
    <source>
        <tissue evidence="1">Whole body</tissue>
    </source>
</reference>